<dbReference type="SUPFAM" id="SSF53383">
    <property type="entry name" value="PLP-dependent transferases"/>
    <property type="match status" value="1"/>
</dbReference>
<dbReference type="PhylomeDB" id="A0A0D2WPB5"/>
<dbReference type="OrthoDB" id="10047078at2759"/>
<gene>
    <name evidence="4" type="ORF">CAOG_003984</name>
</gene>
<sequence>MHTFNGSDADSVTSVSDITDKLNLKARGKLRQPAPLLISSLGTSVPEAPHAVSVCMPAWQDNVDYEEGRARVHDQLQSGYPRFCFHRAVKVLAKLGLVMAGLDGTTHGCLCLPAEWIAKRCRDFILARASLDESLRGSNDDAVQIHLLDFQPEAIKLPTVAVVTYPVSLQAIAKSYWQHSGEIVSSRLAERLVKEAVLQTKRQWPAELLQELQATAGVEQDREEVDEFIEEHFGRNLIADGATAKLRIRQRLAALVEHDPRDVFLYPTGMNAIFAAFQLLHQQHPTRKSIMFGFPYLDTLKILQKFGPGAYFLGQGDEQDMQELERLLRTEPILAVFCEVPSNPLCKTPDLKRLAALAHHHGAAVVVDDTIGNPYNVRVHPHADLVATSLTKLFSGASNVMGGSIVVSKHSPQYLELHSRLQATFEDTYFDDDAIFLERNSRDFQTRAQLANKNTEKLCDFLREQPLLREIHFPKFSCLDQYLGCKLERGGYGSLFSIVFDNDKQAQIFFDALNVNKGPSLGTNFTLCCPYTILAHYTELDFAQQYGISSTLVRVAVGLEEYQSIRSAFECALAALSASKASESEK</sequence>
<dbReference type="FunFam" id="3.90.1150.10:FF:000063">
    <property type="entry name" value="Probable cystathionine gamma-synthase"/>
    <property type="match status" value="1"/>
</dbReference>
<dbReference type="STRING" id="595528.A0A0D2WPB5"/>
<organism evidence="4 5">
    <name type="scientific">Capsaspora owczarzaki (strain ATCC 30864)</name>
    <dbReference type="NCBI Taxonomy" id="595528"/>
    <lineage>
        <taxon>Eukaryota</taxon>
        <taxon>Filasterea</taxon>
        <taxon>Capsaspora</taxon>
    </lineage>
</organism>
<dbReference type="GO" id="GO:0019346">
    <property type="term" value="P:transsulfuration"/>
    <property type="evidence" value="ECO:0007669"/>
    <property type="project" value="InterPro"/>
</dbReference>
<dbReference type="eggNOG" id="KOG0053">
    <property type="taxonomic scope" value="Eukaryota"/>
</dbReference>
<dbReference type="OMA" id="KVAKRCR"/>
<keyword evidence="2 3" id="KW-0663">Pyridoxal phosphate</keyword>
<dbReference type="FunCoup" id="A0A0D2WPB5">
    <property type="interactions" value="93"/>
</dbReference>
<dbReference type="GO" id="GO:0030170">
    <property type="term" value="F:pyridoxal phosphate binding"/>
    <property type="evidence" value="ECO:0007669"/>
    <property type="project" value="InterPro"/>
</dbReference>
<comment type="cofactor">
    <cofactor evidence="1 3">
        <name>pyridoxal 5'-phosphate</name>
        <dbReference type="ChEBI" id="CHEBI:597326"/>
    </cofactor>
</comment>
<evidence type="ECO:0000256" key="3">
    <source>
        <dbReference type="RuleBase" id="RU362118"/>
    </source>
</evidence>
<evidence type="ECO:0000313" key="5">
    <source>
        <dbReference type="Proteomes" id="UP000008743"/>
    </source>
</evidence>
<dbReference type="Proteomes" id="UP000008743">
    <property type="component" value="Unassembled WGS sequence"/>
</dbReference>
<dbReference type="Gene3D" id="3.40.640.10">
    <property type="entry name" value="Type I PLP-dependent aspartate aminotransferase-like (Major domain)"/>
    <property type="match status" value="1"/>
</dbReference>
<keyword evidence="5" id="KW-1185">Reference proteome</keyword>
<dbReference type="PANTHER" id="PTHR42699:SF1">
    <property type="entry name" value="CYSTATHIONINE GAMMA-SYNTHASE-RELATED"/>
    <property type="match status" value="1"/>
</dbReference>
<reference evidence="5" key="1">
    <citation type="submission" date="2011-02" db="EMBL/GenBank/DDBJ databases">
        <title>The Genome Sequence of Capsaspora owczarzaki ATCC 30864.</title>
        <authorList>
            <person name="Russ C."/>
            <person name="Cuomo C."/>
            <person name="Burger G."/>
            <person name="Gray M.W."/>
            <person name="Holland P.W.H."/>
            <person name="King N."/>
            <person name="Lang F.B.F."/>
            <person name="Roger A.J."/>
            <person name="Ruiz-Trillo I."/>
            <person name="Young S.K."/>
            <person name="Zeng Q."/>
            <person name="Gargeya S."/>
            <person name="Alvarado L."/>
            <person name="Berlin A."/>
            <person name="Chapman S.B."/>
            <person name="Chen Z."/>
            <person name="Freedman E."/>
            <person name="Gellesch M."/>
            <person name="Goldberg J."/>
            <person name="Griggs A."/>
            <person name="Gujja S."/>
            <person name="Heilman E."/>
            <person name="Heiman D."/>
            <person name="Howarth C."/>
            <person name="Mehta T."/>
            <person name="Neiman D."/>
            <person name="Pearson M."/>
            <person name="Roberts A."/>
            <person name="Saif S."/>
            <person name="Shea T."/>
            <person name="Shenoy N."/>
            <person name="Sisk P."/>
            <person name="Stolte C."/>
            <person name="Sykes S."/>
            <person name="White J."/>
            <person name="Yandava C."/>
            <person name="Haas B."/>
            <person name="Nusbaum C."/>
            <person name="Birren B."/>
        </authorList>
    </citation>
    <scope>NUCLEOTIDE SEQUENCE</scope>
    <source>
        <strain evidence="5">ATCC 30864</strain>
    </source>
</reference>
<accession>A0A0D2WPB5</accession>
<dbReference type="InterPro" id="IPR015421">
    <property type="entry name" value="PyrdxlP-dep_Trfase_major"/>
</dbReference>
<dbReference type="EMBL" id="KE346365">
    <property type="protein sequence ID" value="KJE93155.1"/>
    <property type="molecule type" value="Genomic_DNA"/>
</dbReference>
<dbReference type="AlphaFoldDB" id="A0A0D2WPB5"/>
<dbReference type="PANTHER" id="PTHR42699">
    <property type="match status" value="1"/>
</dbReference>
<proteinExistence type="inferred from homology"/>
<dbReference type="Gene3D" id="3.90.1150.10">
    <property type="entry name" value="Aspartate Aminotransferase, domain 1"/>
    <property type="match status" value="1"/>
</dbReference>
<dbReference type="Pfam" id="PF01053">
    <property type="entry name" value="Cys_Met_Meta_PP"/>
    <property type="match status" value="1"/>
</dbReference>
<dbReference type="GO" id="GO:0003962">
    <property type="term" value="F:cystathionine gamma-synthase activity"/>
    <property type="evidence" value="ECO:0007669"/>
    <property type="project" value="TreeGrafter"/>
</dbReference>
<dbReference type="InterPro" id="IPR000277">
    <property type="entry name" value="Cys/Met-Metab_PyrdxlP-dep_enz"/>
</dbReference>
<protein>
    <submittedName>
        <fullName evidence="4">Cystathionine gamma-synthase</fullName>
    </submittedName>
</protein>
<evidence type="ECO:0000256" key="2">
    <source>
        <dbReference type="ARBA" id="ARBA00022898"/>
    </source>
</evidence>
<dbReference type="InterPro" id="IPR015424">
    <property type="entry name" value="PyrdxlP-dep_Trfase"/>
</dbReference>
<evidence type="ECO:0000313" key="4">
    <source>
        <dbReference type="EMBL" id="KJE93155.1"/>
    </source>
</evidence>
<dbReference type="InParanoid" id="A0A0D2WPB5"/>
<dbReference type="RefSeq" id="XP_004347809.1">
    <property type="nucleotide sequence ID" value="XM_004347759.2"/>
</dbReference>
<name>A0A0D2WPB5_CAPO3</name>
<dbReference type="InterPro" id="IPR051750">
    <property type="entry name" value="Trans-sulfuration_enzymes"/>
</dbReference>
<dbReference type="InterPro" id="IPR015422">
    <property type="entry name" value="PyrdxlP-dep_Trfase_small"/>
</dbReference>
<evidence type="ECO:0000256" key="1">
    <source>
        <dbReference type="ARBA" id="ARBA00001933"/>
    </source>
</evidence>
<comment type="similarity">
    <text evidence="3">Belongs to the trans-sulfuration enzymes family.</text>
</comment>